<dbReference type="Proteomes" id="UP000698752">
    <property type="component" value="Unassembled WGS sequence"/>
</dbReference>
<dbReference type="PANTHER" id="PTHR42847">
    <property type="entry name" value="ALKANESULFONATE MONOOXYGENASE"/>
    <property type="match status" value="1"/>
</dbReference>
<keyword evidence="4" id="KW-0503">Monooxygenase</keyword>
<dbReference type="Gene3D" id="3.20.20.30">
    <property type="entry name" value="Luciferase-like domain"/>
    <property type="match status" value="1"/>
</dbReference>
<dbReference type="InterPro" id="IPR036661">
    <property type="entry name" value="Luciferase-like_sf"/>
</dbReference>
<evidence type="ECO:0000259" key="5">
    <source>
        <dbReference type="Pfam" id="PF00296"/>
    </source>
</evidence>
<dbReference type="InterPro" id="IPR050172">
    <property type="entry name" value="SsuD_RutA_monooxygenase"/>
</dbReference>
<evidence type="ECO:0000313" key="7">
    <source>
        <dbReference type="Proteomes" id="UP000698752"/>
    </source>
</evidence>
<protein>
    <submittedName>
        <fullName evidence="6">LLM class flavin-dependent oxidoreductase</fullName>
    </submittedName>
</protein>
<keyword evidence="1" id="KW-0285">Flavoprotein</keyword>
<keyword evidence="3" id="KW-0560">Oxidoreductase</keyword>
<evidence type="ECO:0000256" key="1">
    <source>
        <dbReference type="ARBA" id="ARBA00022630"/>
    </source>
</evidence>
<dbReference type="EMBL" id="JAAEDI010000011">
    <property type="protein sequence ID" value="MBR0650341.1"/>
    <property type="molecule type" value="Genomic_DNA"/>
</dbReference>
<accession>A0ABS5EH55</accession>
<proteinExistence type="predicted"/>
<reference evidence="7" key="1">
    <citation type="journal article" date="2021" name="Syst. Appl. Microbiol.">
        <title>Roseomonas hellenica sp. nov., isolated from roots of wild-growing Alkanna tinctoria.</title>
        <authorList>
            <person name="Rat A."/>
            <person name="Naranjo H.D."/>
            <person name="Lebbe L."/>
            <person name="Cnockaert M."/>
            <person name="Krigas N."/>
            <person name="Grigoriadou K."/>
            <person name="Maloupa E."/>
            <person name="Willems A."/>
        </authorList>
    </citation>
    <scope>NUCLEOTIDE SEQUENCE [LARGE SCALE GENOMIC DNA]</scope>
    <source>
        <strain evidence="7">LMG 31159</strain>
    </source>
</reference>
<dbReference type="SUPFAM" id="SSF51679">
    <property type="entry name" value="Bacterial luciferase-like"/>
    <property type="match status" value="1"/>
</dbReference>
<gene>
    <name evidence="6" type="ORF">GXW78_11760</name>
</gene>
<sequence>MLPSAKVASLNPDAMDLANHIALAHACEEVGLDLTLIGDGYAPSSEEASGFGFQDPSLHAIVLTPLLMQATKHLGIITTLHTQFFHPVQIARFGSHFDWLSGGRWGWNIVNGYRDYEASLFGIDTLPDSARGYEAAEDAVRICEGVWGGKGRVDYDGSYFRAHGKMRGPFPPERPVLVCAAASDSGRRFTVRHCDFMFASPASMTDMPAVNASLAGLCQAAGRDTLPRVLTLADVLVRDTPGEAQRLMEDLLGSMEGEAGRKWAAQMAKLRHNDATPGTFPYFAGTAAEVAEQIITANRDHGVDGLLFRMPLWAADEMLRLKPVFELLAKAGVWTPPATRGHCW</sequence>
<keyword evidence="7" id="KW-1185">Reference proteome</keyword>
<name>A0ABS5EH55_9PROT</name>
<dbReference type="Pfam" id="PF00296">
    <property type="entry name" value="Bac_luciferase"/>
    <property type="match status" value="1"/>
</dbReference>
<dbReference type="PANTHER" id="PTHR42847:SF4">
    <property type="entry name" value="ALKANESULFONATE MONOOXYGENASE-RELATED"/>
    <property type="match status" value="1"/>
</dbReference>
<organism evidence="6 7">
    <name type="scientific">Neoroseomonas terrae</name>
    <dbReference type="NCBI Taxonomy" id="424799"/>
    <lineage>
        <taxon>Bacteria</taxon>
        <taxon>Pseudomonadati</taxon>
        <taxon>Pseudomonadota</taxon>
        <taxon>Alphaproteobacteria</taxon>
        <taxon>Acetobacterales</taxon>
        <taxon>Acetobacteraceae</taxon>
        <taxon>Neoroseomonas</taxon>
    </lineage>
</organism>
<evidence type="ECO:0000313" key="6">
    <source>
        <dbReference type="EMBL" id="MBR0650341.1"/>
    </source>
</evidence>
<evidence type="ECO:0000256" key="2">
    <source>
        <dbReference type="ARBA" id="ARBA00022643"/>
    </source>
</evidence>
<keyword evidence="2" id="KW-0288">FMN</keyword>
<dbReference type="RefSeq" id="WP_211868957.1">
    <property type="nucleotide sequence ID" value="NZ_JAAEDI010000011.1"/>
</dbReference>
<feature type="domain" description="Luciferase-like" evidence="5">
    <location>
        <begin position="9"/>
        <end position="304"/>
    </location>
</feature>
<dbReference type="InterPro" id="IPR011251">
    <property type="entry name" value="Luciferase-like_dom"/>
</dbReference>
<comment type="caution">
    <text evidence="6">The sequence shown here is derived from an EMBL/GenBank/DDBJ whole genome shotgun (WGS) entry which is preliminary data.</text>
</comment>
<evidence type="ECO:0000256" key="4">
    <source>
        <dbReference type="ARBA" id="ARBA00023033"/>
    </source>
</evidence>
<evidence type="ECO:0000256" key="3">
    <source>
        <dbReference type="ARBA" id="ARBA00023002"/>
    </source>
</evidence>